<organism evidence="7 8">
    <name type="scientific">Clostridium intestinale DSM 6191</name>
    <dbReference type="NCBI Taxonomy" id="1121320"/>
    <lineage>
        <taxon>Bacteria</taxon>
        <taxon>Bacillati</taxon>
        <taxon>Bacillota</taxon>
        <taxon>Clostridia</taxon>
        <taxon>Eubacteriales</taxon>
        <taxon>Clostridiaceae</taxon>
        <taxon>Clostridium</taxon>
    </lineage>
</organism>
<dbReference type="GO" id="GO:0016787">
    <property type="term" value="F:hydrolase activity"/>
    <property type="evidence" value="ECO:0007669"/>
    <property type="project" value="UniProtKB-KW"/>
</dbReference>
<proteinExistence type="inferred from homology"/>
<dbReference type="RefSeq" id="WP_073017643.1">
    <property type="nucleotide sequence ID" value="NZ_FQXU01000004.1"/>
</dbReference>
<gene>
    <name evidence="7" type="ORF">SAMN02745941_01169</name>
</gene>
<keyword evidence="2" id="KW-0479">Metal-binding</keyword>
<keyword evidence="3" id="KW-0378">Hydrolase</keyword>
<dbReference type="AlphaFoldDB" id="A0A1M5WP08"/>
<evidence type="ECO:0000256" key="4">
    <source>
        <dbReference type="ARBA" id="ARBA00022833"/>
    </source>
</evidence>
<evidence type="ECO:0000256" key="2">
    <source>
        <dbReference type="ARBA" id="ARBA00022723"/>
    </source>
</evidence>
<dbReference type="Pfam" id="PF18089">
    <property type="entry name" value="DAPG_hydrolase"/>
    <property type="match status" value="1"/>
</dbReference>
<evidence type="ECO:0000259" key="6">
    <source>
        <dbReference type="Pfam" id="PF18089"/>
    </source>
</evidence>
<evidence type="ECO:0000313" key="8">
    <source>
        <dbReference type="Proteomes" id="UP000184241"/>
    </source>
</evidence>
<evidence type="ECO:0000256" key="5">
    <source>
        <dbReference type="ARBA" id="ARBA00023459"/>
    </source>
</evidence>
<evidence type="ECO:0000256" key="3">
    <source>
        <dbReference type="ARBA" id="ARBA00022801"/>
    </source>
</evidence>
<comment type="cofactor">
    <cofactor evidence="1">
        <name>Zn(2+)</name>
        <dbReference type="ChEBI" id="CHEBI:29105"/>
    </cofactor>
</comment>
<dbReference type="InterPro" id="IPR041526">
    <property type="entry name" value="DAPG_hydrolase"/>
</dbReference>
<accession>A0A1M5WP08</accession>
<feature type="domain" description="DAPG hydrolase PhiG" evidence="6">
    <location>
        <begin position="50"/>
        <end position="265"/>
    </location>
</feature>
<comment type="similarity">
    <text evidence="5">Belongs to the DAPG/phloretin hydrolase family.</text>
</comment>
<dbReference type="Proteomes" id="UP000184241">
    <property type="component" value="Unassembled WGS sequence"/>
</dbReference>
<evidence type="ECO:0000313" key="7">
    <source>
        <dbReference type="EMBL" id="SHH88894.1"/>
    </source>
</evidence>
<keyword evidence="4" id="KW-0862">Zinc</keyword>
<protein>
    <recommendedName>
        <fullName evidence="6">DAPG hydrolase PhiG domain-containing protein</fullName>
    </recommendedName>
</protein>
<dbReference type="GO" id="GO:0046872">
    <property type="term" value="F:metal ion binding"/>
    <property type="evidence" value="ECO:0007669"/>
    <property type="project" value="UniProtKB-KW"/>
</dbReference>
<sequence length="272" mass="30723">MNELRTELNIAEKQKSYAKYFDQPIAKPNEELMEILRKGPMNPSEALMPENVNELLKDGYGPGETGYCVLPNGAGYVAVNNKFPGVTLEMIKWWFAWHGLEDLRYMLWFRKGHYGISVSEEDRAKILDPNTTMLEKFQDCTHHVIEDAGNGPEDIEISFLKTEDLGFDMDTFNSKSLVVVAGNGISQARAGGPKAPAIMIHLFREVPGGIESRSRFWMGYHMIDKRPVKLLPDKIQIPIQAPMGLAFHSVEEYSNLAAILPSLYKEMEGKIE</sequence>
<evidence type="ECO:0000256" key="1">
    <source>
        <dbReference type="ARBA" id="ARBA00001947"/>
    </source>
</evidence>
<name>A0A1M5WP08_9CLOT</name>
<dbReference type="EMBL" id="FQXU01000004">
    <property type="protein sequence ID" value="SHH88894.1"/>
    <property type="molecule type" value="Genomic_DNA"/>
</dbReference>
<reference evidence="7 8" key="1">
    <citation type="submission" date="2016-11" db="EMBL/GenBank/DDBJ databases">
        <authorList>
            <person name="Jaros S."/>
            <person name="Januszkiewicz K."/>
            <person name="Wedrychowicz H."/>
        </authorList>
    </citation>
    <scope>NUCLEOTIDE SEQUENCE [LARGE SCALE GENOMIC DNA]</scope>
    <source>
        <strain evidence="7 8">DSM 6191</strain>
    </source>
</reference>